<proteinExistence type="predicted"/>
<dbReference type="FunFam" id="3.30.70.1230:FF:000017">
    <property type="entry name" value="Adenylate cyclase type 10"/>
    <property type="match status" value="1"/>
</dbReference>
<dbReference type="Gene3D" id="3.30.70.1230">
    <property type="entry name" value="Nucleotide cyclase"/>
    <property type="match status" value="2"/>
</dbReference>
<dbReference type="Proteomes" id="UP000694925">
    <property type="component" value="Unplaced"/>
</dbReference>
<feature type="non-terminal residue" evidence="6">
    <location>
        <position position="1"/>
    </location>
</feature>
<evidence type="ECO:0000259" key="4">
    <source>
        <dbReference type="PROSITE" id="PS50125"/>
    </source>
</evidence>
<evidence type="ECO:0000313" key="5">
    <source>
        <dbReference type="Proteomes" id="UP000694925"/>
    </source>
</evidence>
<protein>
    <submittedName>
        <fullName evidence="6">LOW QUALITY PROTEIN: adenylate cyclase type 10-like</fullName>
    </submittedName>
</protein>
<dbReference type="CDD" id="cd07302">
    <property type="entry name" value="CHD"/>
    <property type="match status" value="1"/>
</dbReference>
<dbReference type="SUPFAM" id="SSF55073">
    <property type="entry name" value="Nucleotide cyclase"/>
    <property type="match status" value="2"/>
</dbReference>
<sequence>GPLNKGFTDLAEKYTKAGKGGPSKLTETLNSYIGAMVQEILFHNGDVLKFSGDAFIVMWKLHEGMMMRDLAVEAMNTACVIQKHFGTYDTDVGVTLRVKLAIASGKTYFTSIGDPESASYYIITGKPVWDVKYAEGVPVMNQRGNITKDRYFYSCFLRGGDILVAPSSWQWVNPHEYVHETLPDGIHTLIITCTSMWYQARDDLSISTDEEEEDVNMPEVLQEPVYISKTRLDHESQVAMLNLTGNNYQEDFKQVDYSLRPKIVEIAKARLKGALRSYMLRPVIRSVEMDEPLEYLTEMRQVVILFINVITTNIRKRTLISLVNSAYKLVCNIVGEMHGCVNKTSLFDKDLMFLCVFGLRGDKHELESQIGLRCATKLRSSLLAMENIKSVSVGVTTGMTYCGVVGHILRREYTVIGMSVNKAARLMVVYRDKVVCDRESFLHSHLEARHFILQEPRFLKGITNVGPIYEFHEQAKYTVTDLVWNKYPLLGRDSEIKLFISMLTGLLEYSAKSKAQRGDRPEYNTLIIKGEPRIGKTRLLDEFTQNIPMGTRCNYVALQAADAEVDSLHISIKLHDQINRLTYSLIHLIFSMPLGFTPTSTRKEREDKLLMRLGKVKRTHFLCVLNQPFNVRFPITPYYNALNEVDKLKILRKFVLKLMKGCFEELWVVLIDDAEYSDQESLDIFDVLTKKDMIFFVLSIGRKLGTDFQLYYSFLSRGKVWNVAELYGIDKWYHAGLACQTLNVNGLPAELEKLIHERSFGNPGWIESYLVSLLQAGGLEIVNITKKEANELGYVLPSLTMLKRFVLNNFTAGASRDYRKDRWQMYRASFKDSMLSLFEKPGDHIVEKNDLSIDNDETMIAVCKISETITYEDVDPEITMDGKDKPFALFDSLTPLDQLLLKCASVIGETVNRHMLESLMTVTSKREIGLVLKMVEPLLKSSESRLLTENQKMELHNQALKYLQHHARRCVPCGEGQFAKLLGKVSTKEDRKRKRKIPSIDEIFDMEYDSASNEDQHFILFILSEVKPFLSCINVFRPVEKRPMLTFSDVDFTSCLCDLILMTVYTQMLEHCRGIGKTEKTLNVILEFADVCLMMYNIPQARKLLAESEVLLGELFHTNEDEMILLPYLSAKIQTLQGHCFLESGSLFEAEQKLVMALHNLGFKFPKMEIVIDLNSILQLIELKSRLICLKVWELDTTQEDMNVNYTEQLAECLIQMFELFRTKGMKKHARLAAIWGLNAALKSNRSLSVICISYTHMLITAHMYIDRHIIPYLEQKSIDICNESKEALEAQELNVIAELYAGIFFSRWIRGLITKATQIGFICCRIANTIGSTFLSLLIIPRLVHLLMIACRHSEVVTQLRELEFISFHDLDKSGRTWYFALCADVHLDTGLTIIPFQTCEQYFLREGEQMISLFDPEAERRYFTSMWLWCIRTEQWEAAKVWGNRKAESTSVMDEQIVAATITSLKRIEGLLILYVHRTNSRNADSAVTMAEINTIFKNVKKVIKIVKIALPRYILMKAYYWMIRSRKNKAMKLLKNLKKLCQKVENTMIYLWAVHCQKVWSGGISSVQTDLWREITASQMLDQGDIQSEINVNDTNMIMFTFPLPNYLY</sequence>
<dbReference type="GO" id="GO:0035556">
    <property type="term" value="P:intracellular signal transduction"/>
    <property type="evidence" value="ECO:0007669"/>
    <property type="project" value="InterPro"/>
</dbReference>
<dbReference type="InterPro" id="IPR001054">
    <property type="entry name" value="A/G_cyclase"/>
</dbReference>
<reference evidence="6" key="1">
    <citation type="submission" date="2025-08" db="UniProtKB">
        <authorList>
            <consortium name="RefSeq"/>
        </authorList>
    </citation>
    <scope>IDENTIFICATION</scope>
    <source>
        <tissue evidence="6">Whole body</tissue>
    </source>
</reference>
<dbReference type="GeneID" id="108625533"/>
<dbReference type="PROSITE" id="PS50125">
    <property type="entry name" value="GUANYLATE_CYCLASE_2"/>
    <property type="match status" value="2"/>
</dbReference>
<feature type="domain" description="Guanylate cyclase" evidence="4">
    <location>
        <begin position="390"/>
        <end position="427"/>
    </location>
</feature>
<keyword evidence="5" id="KW-1185">Reference proteome</keyword>
<organism evidence="5 6">
    <name type="scientific">Ceratina calcarata</name>
    <dbReference type="NCBI Taxonomy" id="156304"/>
    <lineage>
        <taxon>Eukaryota</taxon>
        <taxon>Metazoa</taxon>
        <taxon>Ecdysozoa</taxon>
        <taxon>Arthropoda</taxon>
        <taxon>Hexapoda</taxon>
        <taxon>Insecta</taxon>
        <taxon>Pterygota</taxon>
        <taxon>Neoptera</taxon>
        <taxon>Endopterygota</taxon>
        <taxon>Hymenoptera</taxon>
        <taxon>Apocrita</taxon>
        <taxon>Aculeata</taxon>
        <taxon>Apoidea</taxon>
        <taxon>Anthophila</taxon>
        <taxon>Apidae</taxon>
        <taxon>Ceratina</taxon>
        <taxon>Zadontomerus</taxon>
    </lineage>
</organism>
<dbReference type="RefSeq" id="XP_026670077.1">
    <property type="nucleotide sequence ID" value="XM_026814276.1"/>
</dbReference>
<evidence type="ECO:0000256" key="1">
    <source>
        <dbReference type="ARBA" id="ARBA00022741"/>
    </source>
</evidence>
<dbReference type="GO" id="GO:0004016">
    <property type="term" value="F:adenylate cyclase activity"/>
    <property type="evidence" value="ECO:0007669"/>
    <property type="project" value="TreeGrafter"/>
</dbReference>
<feature type="domain" description="Guanylate cyclase" evidence="4">
    <location>
        <begin position="6"/>
        <end position="135"/>
    </location>
</feature>
<dbReference type="GO" id="GO:0009190">
    <property type="term" value="P:cyclic nucleotide biosynthetic process"/>
    <property type="evidence" value="ECO:0007669"/>
    <property type="project" value="InterPro"/>
</dbReference>
<dbReference type="InterPro" id="IPR029787">
    <property type="entry name" value="Nucleotide_cyclase"/>
</dbReference>
<keyword evidence="3" id="KW-0456">Lyase</keyword>
<gene>
    <name evidence="6" type="primary">LOC108625533</name>
</gene>
<dbReference type="SUPFAM" id="SSF52540">
    <property type="entry name" value="P-loop containing nucleoside triphosphate hydrolases"/>
    <property type="match status" value="1"/>
</dbReference>
<evidence type="ECO:0000256" key="3">
    <source>
        <dbReference type="ARBA" id="ARBA00023239"/>
    </source>
</evidence>
<dbReference type="KEGG" id="ccal:108625533"/>
<name>A0AAJ7S2D3_9HYME</name>
<dbReference type="PANTHER" id="PTHR16305:SF28">
    <property type="entry name" value="GUANYLATE CYCLASE DOMAIN-CONTAINING PROTEIN"/>
    <property type="match status" value="1"/>
</dbReference>
<keyword evidence="2" id="KW-0067">ATP-binding</keyword>
<keyword evidence="1" id="KW-0547">Nucleotide-binding</keyword>
<dbReference type="PANTHER" id="PTHR16305">
    <property type="entry name" value="TESTICULAR SOLUBLE ADENYLYL CYCLASE"/>
    <property type="match status" value="1"/>
</dbReference>
<evidence type="ECO:0000313" key="6">
    <source>
        <dbReference type="RefSeq" id="XP_026670077.1"/>
    </source>
</evidence>
<dbReference type="GO" id="GO:0005737">
    <property type="term" value="C:cytoplasm"/>
    <property type="evidence" value="ECO:0007669"/>
    <property type="project" value="TreeGrafter"/>
</dbReference>
<dbReference type="GO" id="GO:0005524">
    <property type="term" value="F:ATP binding"/>
    <property type="evidence" value="ECO:0007669"/>
    <property type="project" value="UniProtKB-KW"/>
</dbReference>
<accession>A0AAJ7S2D3</accession>
<dbReference type="InterPro" id="IPR027417">
    <property type="entry name" value="P-loop_NTPase"/>
</dbReference>
<evidence type="ECO:0000256" key="2">
    <source>
        <dbReference type="ARBA" id="ARBA00022840"/>
    </source>
</evidence>